<dbReference type="AlphaFoldDB" id="A0A7W7CPQ6"/>
<dbReference type="EMBL" id="JACHMF010000001">
    <property type="protein sequence ID" value="MBB4692461.1"/>
    <property type="molecule type" value="Genomic_DNA"/>
</dbReference>
<dbReference type="Pfam" id="PF00781">
    <property type="entry name" value="DAGK_cat"/>
    <property type="match status" value="1"/>
</dbReference>
<organism evidence="4 5">
    <name type="scientific">Paractinoplanes abujensis</name>
    <dbReference type="NCBI Taxonomy" id="882441"/>
    <lineage>
        <taxon>Bacteria</taxon>
        <taxon>Bacillati</taxon>
        <taxon>Actinomycetota</taxon>
        <taxon>Actinomycetes</taxon>
        <taxon>Micromonosporales</taxon>
        <taxon>Micromonosporaceae</taxon>
        <taxon>Paractinoplanes</taxon>
    </lineage>
</organism>
<evidence type="ECO:0000256" key="1">
    <source>
        <dbReference type="SAM" id="Phobius"/>
    </source>
</evidence>
<evidence type="ECO:0000313" key="4">
    <source>
        <dbReference type="EMBL" id="MBB4692461.1"/>
    </source>
</evidence>
<keyword evidence="1" id="KW-1133">Transmembrane helix</keyword>
<dbReference type="Proteomes" id="UP000542742">
    <property type="component" value="Unassembled WGS sequence"/>
</dbReference>
<dbReference type="PROSITE" id="PS50146">
    <property type="entry name" value="DAGK"/>
    <property type="match status" value="1"/>
</dbReference>
<dbReference type="RefSeq" id="WP_184951177.1">
    <property type="nucleotide sequence ID" value="NZ_BOMC01000077.1"/>
</dbReference>
<dbReference type="Gene3D" id="2.60.200.40">
    <property type="match status" value="1"/>
</dbReference>
<keyword evidence="1" id="KW-0472">Membrane</keyword>
<evidence type="ECO:0000259" key="3">
    <source>
        <dbReference type="PROSITE" id="PS50146"/>
    </source>
</evidence>
<dbReference type="InterPro" id="IPR017438">
    <property type="entry name" value="ATP-NAD_kinase_N"/>
</dbReference>
<evidence type="ECO:0000256" key="2">
    <source>
        <dbReference type="SAM" id="SignalP"/>
    </source>
</evidence>
<feature type="chain" id="PRO_5030769412" evidence="2">
    <location>
        <begin position="22"/>
        <end position="413"/>
    </location>
</feature>
<dbReference type="SUPFAM" id="SSF111331">
    <property type="entry name" value="NAD kinase/diacylglycerol kinase-like"/>
    <property type="match status" value="1"/>
</dbReference>
<feature type="domain" description="DAGKc" evidence="3">
    <location>
        <begin position="113"/>
        <end position="239"/>
    </location>
</feature>
<dbReference type="InterPro" id="IPR016064">
    <property type="entry name" value="NAD/diacylglycerol_kinase_sf"/>
</dbReference>
<accession>A0A7W7CPQ6</accession>
<dbReference type="InterPro" id="IPR001206">
    <property type="entry name" value="Diacylglycerol_kinase_cat_dom"/>
</dbReference>
<feature type="transmembrane region" description="Helical" evidence="1">
    <location>
        <begin position="61"/>
        <end position="94"/>
    </location>
</feature>
<dbReference type="GO" id="GO:0016301">
    <property type="term" value="F:kinase activity"/>
    <property type="evidence" value="ECO:0007669"/>
    <property type="project" value="UniProtKB-KW"/>
</dbReference>
<keyword evidence="4" id="KW-0808">Transferase</keyword>
<reference evidence="4 5" key="1">
    <citation type="submission" date="2020-08" db="EMBL/GenBank/DDBJ databases">
        <title>Sequencing the genomes of 1000 actinobacteria strains.</title>
        <authorList>
            <person name="Klenk H.-P."/>
        </authorList>
    </citation>
    <scope>NUCLEOTIDE SEQUENCE [LARGE SCALE GENOMIC DNA]</scope>
    <source>
        <strain evidence="4 5">DSM 45518</strain>
    </source>
</reference>
<dbReference type="Gene3D" id="3.40.50.10330">
    <property type="entry name" value="Probable inorganic polyphosphate/atp-NAD kinase, domain 1"/>
    <property type="match status" value="1"/>
</dbReference>
<comment type="caution">
    <text evidence="4">The sequence shown here is derived from an EMBL/GenBank/DDBJ whole genome shotgun (WGS) entry which is preliminary data.</text>
</comment>
<sequence length="413" mass="42653">MSTSRRTAAVVALAAPLLAVAAGLDQAVRHFGTFVTFVLAVALVTGAVWYALTRRGLLRGLALLVAATGMLLVVLLGLSLFVTQAAMLVVFAVAGRYALGEQRALVAAGHAPRRAEHGVLLINPRSGDGVAERTGLAAAAAERGLEVVTLRPGDDLTALAEQAVRDGADVLGMAGGDGSQALVAATAMRHGVAFVCVPAGTRNHFALDLGLNRADVVGALDAFTDGVERAVDLGLVNDHVFVNNASLGVYAEVVRSKGYRRAKLQTWGRLLPELLGPAATPPDLSFDSPDGRAFSGLSLVLVSNNPYDLSRVGRAGGRPRLDTGRLGIITAQGPRPVGEWTAAAFEVRSGGAVPVGLDGEALLLTPPLRFTSLPGALRVRVPRNLLPPERGAALTRSDLDALVRVASGLPAVG</sequence>
<keyword evidence="4" id="KW-0418">Kinase</keyword>
<protein>
    <submittedName>
        <fullName evidence="4">Diacylglycerol kinase family enzyme</fullName>
    </submittedName>
</protein>
<proteinExistence type="predicted"/>
<keyword evidence="1" id="KW-0812">Transmembrane</keyword>
<evidence type="ECO:0000313" key="5">
    <source>
        <dbReference type="Proteomes" id="UP000542742"/>
    </source>
</evidence>
<keyword evidence="2" id="KW-0732">Signal</keyword>
<name>A0A7W7CPQ6_9ACTN</name>
<keyword evidence="5" id="KW-1185">Reference proteome</keyword>
<gene>
    <name evidence="4" type="ORF">BKA14_002609</name>
</gene>
<feature type="transmembrane region" description="Helical" evidence="1">
    <location>
        <begin position="33"/>
        <end position="52"/>
    </location>
</feature>
<feature type="signal peptide" evidence="2">
    <location>
        <begin position="1"/>
        <end position="21"/>
    </location>
</feature>